<name>A0A947D621_9HYPH</name>
<dbReference type="RefSeq" id="WP_261970255.1">
    <property type="nucleotide sequence ID" value="NZ_JAHHZF010000010.1"/>
</dbReference>
<protein>
    <submittedName>
        <fullName evidence="1">Uncharacterized protein</fullName>
    </submittedName>
</protein>
<proteinExistence type="predicted"/>
<accession>A0A947D621</accession>
<dbReference type="EMBL" id="JAHHZF010000010">
    <property type="protein sequence ID" value="MBT9291720.1"/>
    <property type="molecule type" value="Genomic_DNA"/>
</dbReference>
<sequence length="199" mass="22236">MRFTFRNRNLFDVGVSSMKRIFFFATPSDIVPVLARFEAGEPLKFVEMGVTTTPNRAIYLTSNEIPNPGIATHETGSMSEAYLVSHRDTKNAITGFIDRKGENRWSLANSDNEDSVILTISGLWKTGTLLPGNIATLHSSQAAQQLMKRFQSALRREGFSRIRGWWLGAEALERLKAGKRLTVTAEQSPPQFDFVLPEG</sequence>
<dbReference type="AlphaFoldDB" id="A0A947D621"/>
<reference evidence="1 2" key="1">
    <citation type="submission" date="2021-06" db="EMBL/GenBank/DDBJ databases">
        <authorList>
            <person name="Grouzdev D.S."/>
            <person name="Koziaeva V."/>
        </authorList>
    </citation>
    <scope>NUCLEOTIDE SEQUENCE [LARGE SCALE GENOMIC DNA]</scope>
    <source>
        <strain evidence="1 2">22</strain>
    </source>
</reference>
<dbReference type="Proteomes" id="UP000766595">
    <property type="component" value="Unassembled WGS sequence"/>
</dbReference>
<comment type="caution">
    <text evidence="1">The sequence shown here is derived from an EMBL/GenBank/DDBJ whole genome shotgun (WGS) entry which is preliminary data.</text>
</comment>
<evidence type="ECO:0000313" key="1">
    <source>
        <dbReference type="EMBL" id="MBT9291720.1"/>
    </source>
</evidence>
<organism evidence="1 2">
    <name type="scientific">Prosthecodimorpha staleyi</name>
    <dbReference type="NCBI Taxonomy" id="2840188"/>
    <lineage>
        <taxon>Bacteria</taxon>
        <taxon>Pseudomonadati</taxon>
        <taxon>Pseudomonadota</taxon>
        <taxon>Alphaproteobacteria</taxon>
        <taxon>Hyphomicrobiales</taxon>
        <taxon>Ancalomicrobiaceae</taxon>
        <taxon>Prosthecodimorpha</taxon>
    </lineage>
</organism>
<evidence type="ECO:0000313" key="2">
    <source>
        <dbReference type="Proteomes" id="UP000766595"/>
    </source>
</evidence>
<gene>
    <name evidence="1" type="ORF">KL771_19795</name>
</gene>
<keyword evidence="2" id="KW-1185">Reference proteome</keyword>